<feature type="region of interest" description="Disordered" evidence="1">
    <location>
        <begin position="704"/>
        <end position="773"/>
    </location>
</feature>
<dbReference type="EMBL" id="JANBPT010000005">
    <property type="protein sequence ID" value="KAJ1930538.1"/>
    <property type="molecule type" value="Genomic_DNA"/>
</dbReference>
<gene>
    <name evidence="3" type="ORF">IWQ60_000235</name>
</gene>
<feature type="compositionally biased region" description="Polar residues" evidence="1">
    <location>
        <begin position="1333"/>
        <end position="1359"/>
    </location>
</feature>
<feature type="region of interest" description="Disordered" evidence="1">
    <location>
        <begin position="565"/>
        <end position="639"/>
    </location>
</feature>
<feature type="compositionally biased region" description="Low complexity" evidence="1">
    <location>
        <begin position="570"/>
        <end position="585"/>
    </location>
</feature>
<evidence type="ECO:0000256" key="2">
    <source>
        <dbReference type="SAM" id="Phobius"/>
    </source>
</evidence>
<feature type="region of interest" description="Disordered" evidence="1">
    <location>
        <begin position="1439"/>
        <end position="1476"/>
    </location>
</feature>
<organism evidence="3 4">
    <name type="scientific">Tieghemiomyces parasiticus</name>
    <dbReference type="NCBI Taxonomy" id="78921"/>
    <lineage>
        <taxon>Eukaryota</taxon>
        <taxon>Fungi</taxon>
        <taxon>Fungi incertae sedis</taxon>
        <taxon>Zoopagomycota</taxon>
        <taxon>Kickxellomycotina</taxon>
        <taxon>Dimargaritomycetes</taxon>
        <taxon>Dimargaritales</taxon>
        <taxon>Dimargaritaceae</taxon>
        <taxon>Tieghemiomyces</taxon>
    </lineage>
</organism>
<feature type="transmembrane region" description="Helical" evidence="2">
    <location>
        <begin position="250"/>
        <end position="268"/>
    </location>
</feature>
<feature type="compositionally biased region" description="Basic and acidic residues" evidence="1">
    <location>
        <begin position="586"/>
        <end position="625"/>
    </location>
</feature>
<proteinExistence type="predicted"/>
<sequence>MSTTDLFAVSHSATLDALYQTFFLLFFLSLAWSFGRLRATADVARLSPFSMLHTRDVRTAITYVVLLSQILLFCSSLVAFFLTHLKPYTHEKPFDSRLTASSSLLQSVLYADFRSVGLWVSLILYNVGMGSFLLCMFVFSSQWVSIVNFTLGEEFIPASRSGFVQYLVGLIFLFVGIILTAWSCVSLHWAAARSATRLVFAIQCLILAGYGSWAVRQIRRTLRLRRVQISTLTSVSAIIRMQQLEFLVEYAIYFVIFVGLYGACFFMIDVDNLVGAYNIGGSYFASNVLNFMGWVSTAAMFPIMLLLLFPRPYVTLLIMLTLLTDDSIGLDPALHLMNQQEHTISHVSTILENIITSRARSERQSIGFSTFMRNSIVLPLDELTRKQMLNASLSRIIDGFNPVDTLPTLASQSPTSLTFSSRIRHSFRSAHSRTSQSSTDGRPALTRSGSNLNGTGPAAIPPVPPLPLIQRAPGSLTSNPSTPFLPNFSRSIGPHSLAAFHRQQSEQLPPIPDNSHILMNPDEIEKVILESASQADRVIQHTVKARSALPLTLPLGELNANLQRSTTYKSSRGSPGPSKSNGSLPLRDRTFSQSQRDRTFSQSRRDRPLSQLNRDRVASVVHHDNAPPPVTVQSKLSSTSASKLTTLLLERTLPQALDLRPTSQVHVNLSVTSPLDDPTTALAPETTQASPVVAASLMSFVSQRESRHKRLPSLPVVTDPPATRSIGSSSGVPPPATTTSAHPSERDPSRAAYPPDRLESPTSPSAKDQEFRPQPLHPISLLPAAIAPPLSAVFKYPLSAPGDSSPPLLSTGSTVKPSQASGPPLEIEPSTARPTNRCTANQPRSLAALPSQLLLPPSPLPISSRASSATRPIDLSFVPEVDFFCIPEVAPLTPPPARLPPPIPLLRRGSFTDCYDLCRPSQYSYAHTYAYPMPKDLSHLTTAMLYGESVSSTLRSEAAYDSFIQPELMRRRGTFSGRSPLWSRETLVSPSRVPRGSPPTTFSAAIPEPVKDPVDDLLMEDADAALQAFPQPPGTRHYPQVLASVGLCLPTPAFPRPTCVENDSSSTLYASRELLHLPFGSSTDLRRSHSIGPLSPPSRSARSLSHSVVAAAARAVEGRARGLGMSSVVDLARSALGIDPAVTLKLPQPRYSMGHVPAVKGITAPLEPLYHPMSVSDFRPSPIDSRSTSQTSNFSSEFSLVDNQVSLSRNPSRKRRLRFKGSLEHKALRTGGETPPLPHGDFDHRLRFSPTVDRKRQIHVLPPTKFTPQYPARLRSVTSASQSPSSETTNEHPGSGTSSPGSTHHGQYRRRTNLCTLNHLQDTIYSFAESHRSVPSNGNLSHPRSSRTVSLQPDTRYQQSGLSNSSSANHSTTATSNGAANLPAYLFNPLPLPPLQAVISGGPPITSRTPSISSVAVYPPLHLDPTSFSYWTSTESQLRRPKTFLPPKKSQSRQAWRPTRRSHQELPFRRPWSFNK</sequence>
<feature type="compositionally biased region" description="Low complexity" evidence="1">
    <location>
        <begin position="1360"/>
        <end position="1375"/>
    </location>
</feature>
<reference evidence="3" key="1">
    <citation type="submission" date="2022-07" db="EMBL/GenBank/DDBJ databases">
        <title>Phylogenomic reconstructions and comparative analyses of Kickxellomycotina fungi.</title>
        <authorList>
            <person name="Reynolds N.K."/>
            <person name="Stajich J.E."/>
            <person name="Barry K."/>
            <person name="Grigoriev I.V."/>
            <person name="Crous P."/>
            <person name="Smith M.E."/>
        </authorList>
    </citation>
    <scope>NUCLEOTIDE SEQUENCE</scope>
    <source>
        <strain evidence="3">RSA 861</strain>
    </source>
</reference>
<keyword evidence="2" id="KW-0812">Transmembrane</keyword>
<feature type="region of interest" description="Disordered" evidence="1">
    <location>
        <begin position="987"/>
        <end position="1008"/>
    </location>
</feature>
<feature type="compositionally biased region" description="Polar residues" evidence="1">
    <location>
        <begin position="1276"/>
        <end position="1288"/>
    </location>
</feature>
<evidence type="ECO:0000313" key="4">
    <source>
        <dbReference type="Proteomes" id="UP001150569"/>
    </source>
</evidence>
<feature type="region of interest" description="Disordered" evidence="1">
    <location>
        <begin position="1207"/>
        <end position="1308"/>
    </location>
</feature>
<feature type="compositionally biased region" description="Polar residues" evidence="1">
    <location>
        <begin position="807"/>
        <end position="821"/>
    </location>
</feature>
<feature type="transmembrane region" description="Helical" evidence="2">
    <location>
        <begin position="17"/>
        <end position="39"/>
    </location>
</feature>
<feature type="compositionally biased region" description="Low complexity" evidence="1">
    <location>
        <begin position="988"/>
        <end position="999"/>
    </location>
</feature>
<keyword evidence="2" id="KW-1133">Transmembrane helix</keyword>
<comment type="caution">
    <text evidence="3">The sequence shown here is derived from an EMBL/GenBank/DDBJ whole genome shotgun (WGS) entry which is preliminary data.</text>
</comment>
<feature type="transmembrane region" description="Helical" evidence="2">
    <location>
        <begin position="163"/>
        <end position="189"/>
    </location>
</feature>
<feature type="transmembrane region" description="Helical" evidence="2">
    <location>
        <begin position="195"/>
        <end position="215"/>
    </location>
</feature>
<accession>A0A9W8AF78</accession>
<dbReference type="Proteomes" id="UP001150569">
    <property type="component" value="Unassembled WGS sequence"/>
</dbReference>
<evidence type="ECO:0000313" key="3">
    <source>
        <dbReference type="EMBL" id="KAJ1930538.1"/>
    </source>
</evidence>
<keyword evidence="2" id="KW-0472">Membrane</keyword>
<feature type="region of interest" description="Disordered" evidence="1">
    <location>
        <begin position="804"/>
        <end position="838"/>
    </location>
</feature>
<feature type="transmembrane region" description="Helical" evidence="2">
    <location>
        <begin position="123"/>
        <end position="151"/>
    </location>
</feature>
<evidence type="ECO:0000256" key="1">
    <source>
        <dbReference type="SAM" id="MobiDB-lite"/>
    </source>
</evidence>
<feature type="transmembrane region" description="Helical" evidence="2">
    <location>
        <begin position="60"/>
        <end position="82"/>
    </location>
</feature>
<feature type="region of interest" description="Disordered" evidence="1">
    <location>
        <begin position="1331"/>
        <end position="1375"/>
    </location>
</feature>
<feature type="compositionally biased region" description="Low complexity" evidence="1">
    <location>
        <begin position="1292"/>
        <end position="1305"/>
    </location>
</feature>
<feature type="region of interest" description="Disordered" evidence="1">
    <location>
        <begin position="424"/>
        <end position="481"/>
    </location>
</feature>
<protein>
    <submittedName>
        <fullName evidence="3">Uncharacterized protein</fullName>
    </submittedName>
</protein>
<dbReference type="OrthoDB" id="5599539at2759"/>
<name>A0A9W8AF78_9FUNG</name>
<keyword evidence="4" id="KW-1185">Reference proteome</keyword>